<evidence type="ECO:0000313" key="2">
    <source>
        <dbReference type="EMBL" id="KAJ8867992.1"/>
    </source>
</evidence>
<feature type="region of interest" description="Disordered" evidence="1">
    <location>
        <begin position="557"/>
        <end position="582"/>
    </location>
</feature>
<comment type="caution">
    <text evidence="2">The sequence shown here is derived from an EMBL/GenBank/DDBJ whole genome shotgun (WGS) entry which is preliminary data.</text>
</comment>
<dbReference type="Proteomes" id="UP001159363">
    <property type="component" value="Chromosome 14"/>
</dbReference>
<evidence type="ECO:0000313" key="3">
    <source>
        <dbReference type="Proteomes" id="UP001159363"/>
    </source>
</evidence>
<reference evidence="2 3" key="1">
    <citation type="submission" date="2023-02" db="EMBL/GenBank/DDBJ databases">
        <title>LHISI_Scaffold_Assembly.</title>
        <authorList>
            <person name="Stuart O.P."/>
            <person name="Cleave R."/>
            <person name="Magrath M.J.L."/>
            <person name="Mikheyev A.S."/>
        </authorList>
    </citation>
    <scope>NUCLEOTIDE SEQUENCE [LARGE SCALE GENOMIC DNA]</scope>
    <source>
        <strain evidence="2">Daus_M_001</strain>
        <tissue evidence="2">Leg muscle</tissue>
    </source>
</reference>
<feature type="region of interest" description="Disordered" evidence="1">
    <location>
        <begin position="241"/>
        <end position="325"/>
    </location>
</feature>
<name>A0ABQ9G7A7_9NEOP</name>
<sequence>MKFRCGNTFTLEPRSNWILVRNYDHSISDRGRCWFNRALMTVHEAQYLILYGNASTVLVLLFVASNGTHNSRVTGRARTHDDVVVLTAPNKRSRVTMSFGQHPHDATRQFSAPHSLPVAAGLADLRPRATYGDHRQFSLRPVAWDVNPATVMAFVLKFTALYAARLDLEGSPHPEYSRDTRYPRSGAARALLGMTGALCKHSFDLPPSRLLLQLIAHASVNHPTTLSFTSTCSRWQGSDRATGSAAVEQRDWHHGLRQSRGKRAGAGWRPALAGLQHNRPAPPPLCPSRTGAARQLPWTSKWRDQRTTASRPPSPPPLSGGLTQTVVNTRHGPIEARRCSQDREQQRKYTYISKHLFTNLLSNLKSKTTPFSLDALAEKQFDVGTLRLVVRSQRDRSSSSSVYGTIRRCLRFPHRSRIQVQLTSILSAPGKTRLRRYFPRLKLTEWECEALDSGIINAHRKIKSKTNLKHSQKSKGKSQNKRTKQEEKKYSREAKPRRQGHWKCDEPGYLCLRHSTTALQIEIREEHYRLFTEQWHFSKVHFKSAHFMVNSLYTIPHSTSSRPRREDDRVTVRETLGPPTGTGFGSRRDRFWILAYENHALSMFPFPGPRSLRRLAENRVQAVQICLLRNSVRERKRGEREREQERFASSVAHRLAFKKPTKSPTQACVLVSPVSRPRFLTLDAQLHIPLKQDFRKCSFDREQPIRAEVWKPRNAVTGGRGSAGTQPAAALRAGETGVPRENPLASGIVQHNSHMRENPGVEPGSPWWEASALAPAPPLPHQETLFSSQRTNSRKGIATCIFFTTRRKEV</sequence>
<organism evidence="2 3">
    <name type="scientific">Dryococelus australis</name>
    <dbReference type="NCBI Taxonomy" id="614101"/>
    <lineage>
        <taxon>Eukaryota</taxon>
        <taxon>Metazoa</taxon>
        <taxon>Ecdysozoa</taxon>
        <taxon>Arthropoda</taxon>
        <taxon>Hexapoda</taxon>
        <taxon>Insecta</taxon>
        <taxon>Pterygota</taxon>
        <taxon>Neoptera</taxon>
        <taxon>Polyneoptera</taxon>
        <taxon>Phasmatodea</taxon>
        <taxon>Verophasmatodea</taxon>
        <taxon>Anareolatae</taxon>
        <taxon>Phasmatidae</taxon>
        <taxon>Eurycanthinae</taxon>
        <taxon>Dryococelus</taxon>
    </lineage>
</organism>
<protein>
    <submittedName>
        <fullName evidence="2">Uncharacterized protein</fullName>
    </submittedName>
</protein>
<keyword evidence="3" id="KW-1185">Reference proteome</keyword>
<dbReference type="EMBL" id="JARBHB010000015">
    <property type="protein sequence ID" value="KAJ8867992.1"/>
    <property type="molecule type" value="Genomic_DNA"/>
</dbReference>
<feature type="compositionally biased region" description="Basic residues" evidence="1">
    <location>
        <begin position="462"/>
        <end position="482"/>
    </location>
</feature>
<feature type="compositionally biased region" description="Basic and acidic residues" evidence="1">
    <location>
        <begin position="483"/>
        <end position="501"/>
    </location>
</feature>
<proteinExistence type="predicted"/>
<feature type="compositionally biased region" description="Basic and acidic residues" evidence="1">
    <location>
        <begin position="563"/>
        <end position="572"/>
    </location>
</feature>
<gene>
    <name evidence="2" type="ORF">PR048_031801</name>
</gene>
<accession>A0ABQ9G7A7</accession>
<evidence type="ECO:0000256" key="1">
    <source>
        <dbReference type="SAM" id="MobiDB-lite"/>
    </source>
</evidence>
<feature type="region of interest" description="Disordered" evidence="1">
    <location>
        <begin position="462"/>
        <end position="501"/>
    </location>
</feature>